<dbReference type="PANTHER" id="PTHR19446">
    <property type="entry name" value="REVERSE TRANSCRIPTASES"/>
    <property type="match status" value="1"/>
</dbReference>
<dbReference type="GO" id="GO:0071897">
    <property type="term" value="P:DNA biosynthetic process"/>
    <property type="evidence" value="ECO:0007669"/>
    <property type="project" value="UniProtKB-ARBA"/>
</dbReference>
<dbReference type="InterPro" id="IPR000477">
    <property type="entry name" value="RT_dom"/>
</dbReference>
<name>N6TYN9_DENPD</name>
<dbReference type="SUPFAM" id="SSF56672">
    <property type="entry name" value="DNA/RNA polymerases"/>
    <property type="match status" value="1"/>
</dbReference>
<dbReference type="Pfam" id="PF00078">
    <property type="entry name" value="RVT_1"/>
    <property type="match status" value="1"/>
</dbReference>
<protein>
    <submittedName>
        <fullName evidence="1">Uncharacterized protein</fullName>
    </submittedName>
</protein>
<feature type="non-terminal residue" evidence="1">
    <location>
        <position position="576"/>
    </location>
</feature>
<dbReference type="PROSITE" id="PS50878">
    <property type="entry name" value="RT_POL"/>
    <property type="match status" value="1"/>
</dbReference>
<feature type="non-terminal residue" evidence="1">
    <location>
        <position position="1"/>
    </location>
</feature>
<reference evidence="1" key="1">
    <citation type="journal article" date="2013" name="Genome Biol.">
        <title>Draft genome of the mountain pine beetle, Dendroctonus ponderosae Hopkins, a major forest pest.</title>
        <authorList>
            <person name="Keeling C.I."/>
            <person name="Yuen M.M."/>
            <person name="Liao N.Y."/>
            <person name="Docking T.R."/>
            <person name="Chan S.K."/>
            <person name="Taylor G.A."/>
            <person name="Palmquist D.L."/>
            <person name="Jackman S.D."/>
            <person name="Nguyen A."/>
            <person name="Li M."/>
            <person name="Henderson H."/>
            <person name="Janes J.K."/>
            <person name="Zhao Y."/>
            <person name="Pandoh P."/>
            <person name="Moore R."/>
            <person name="Sperling F.A."/>
            <person name="Huber D.P."/>
            <person name="Birol I."/>
            <person name="Jones S.J."/>
            <person name="Bohlmann J."/>
        </authorList>
    </citation>
    <scope>NUCLEOTIDE SEQUENCE</scope>
</reference>
<dbReference type="OMA" id="THIKEAC"/>
<dbReference type="AlphaFoldDB" id="N6TYN9"/>
<proteinExistence type="predicted"/>
<dbReference type="EMBL" id="KB736249">
    <property type="protein sequence ID" value="ENN83233.1"/>
    <property type="molecule type" value="Genomic_DNA"/>
</dbReference>
<organism evidence="1">
    <name type="scientific">Dendroctonus ponderosae</name>
    <name type="common">Mountain pine beetle</name>
    <dbReference type="NCBI Taxonomy" id="77166"/>
    <lineage>
        <taxon>Eukaryota</taxon>
        <taxon>Metazoa</taxon>
        <taxon>Ecdysozoa</taxon>
        <taxon>Arthropoda</taxon>
        <taxon>Hexapoda</taxon>
        <taxon>Insecta</taxon>
        <taxon>Pterygota</taxon>
        <taxon>Neoptera</taxon>
        <taxon>Endopterygota</taxon>
        <taxon>Coleoptera</taxon>
        <taxon>Polyphaga</taxon>
        <taxon>Cucujiformia</taxon>
        <taxon>Curculionidae</taxon>
        <taxon>Scolytinae</taxon>
        <taxon>Dendroctonus</taxon>
    </lineage>
</organism>
<sequence>MSKEATVIRDCDVFSEKEVLEACLKIKLQKAPGPDNIPSVITKTVIQTNIPLFVRFYNTFLLCQNFPEEWKKTKLTLIEKPKKSPDDPIKHRPICLIDEIGKVYERLINQRLLTEIQEKKNGFHQNQYGFRKGRSTTHAIKAIQDLVELYKGMHCAMILLDVKNAFNTASWPVIMEQLEKAEISAYLRNILQSYMTNRTIVLARNSEEDIFGGVPQGSVLGPTLWNILYDDVMRLPMPSDVKVICYADDLAVFVASQTPKGMITRANYALNLVSDWMEEHHLQIAPEKTEAILLSYKRDVEGISFLVQEQEVKPQKTVKYLGFHLDRRLNMTTHIKEACLKAEKSIKSLKCLLPNIGGPSSTKRRVLAMVCQSTVLYGAPAWSSKAFLRINKTRLTTTQRNIALRVCSAYCTVSGRSANVVAGLIPLHLLVEERKRIYECGNTETDKQAQREMTLETWQEEWETGPESWTKTLIPDVRPWFKRKWGKTSYQLTQFLTGHGSFGTYTHRIKKREDVKCICCDAAVDGPEHTIFECPQWSRVRQTLYLELGEVLTSNAIVTKMLENKQTWKKINDYIC</sequence>
<dbReference type="HOGENOM" id="CLU_001888_0_2_1"/>
<dbReference type="OrthoDB" id="6777517at2759"/>
<accession>N6TYN9</accession>
<gene>
    <name evidence="1" type="ORF">YQE_00408</name>
</gene>
<dbReference type="CDD" id="cd01650">
    <property type="entry name" value="RT_nLTR_like"/>
    <property type="match status" value="1"/>
</dbReference>
<dbReference type="InterPro" id="IPR043502">
    <property type="entry name" value="DNA/RNA_pol_sf"/>
</dbReference>
<evidence type="ECO:0000313" key="1">
    <source>
        <dbReference type="EMBL" id="ENN83233.1"/>
    </source>
</evidence>